<gene>
    <name evidence="14" type="primary">nqrE</name>
    <name evidence="15" type="ORF">RJ45_08260</name>
</gene>
<dbReference type="Pfam" id="PF02508">
    <property type="entry name" value="Rnf-Nqr"/>
    <property type="match status" value="1"/>
</dbReference>
<reference evidence="15 16" key="1">
    <citation type="submission" date="2014-12" db="EMBL/GenBank/DDBJ databases">
        <title>Genome sequencing of Photobacterium gaetbulicola AD005a.</title>
        <authorList>
            <person name="Adrian T.G.S."/>
            <person name="Chan K.G."/>
        </authorList>
    </citation>
    <scope>NUCLEOTIDE SEQUENCE [LARGE SCALE GENOMIC DNA]</scope>
    <source>
        <strain evidence="15 16">AD005a</strain>
    </source>
</reference>
<name>A0A0B9H5D0_9GAMM</name>
<dbReference type="InterPro" id="IPR050133">
    <property type="entry name" value="NqrDE/RnfAE_oxidrdctase"/>
</dbReference>
<evidence type="ECO:0000256" key="4">
    <source>
        <dbReference type="ARBA" id="ARBA00022519"/>
    </source>
</evidence>
<keyword evidence="3 14" id="KW-1003">Cell membrane</keyword>
<accession>A0A0B9H5D0</accession>
<evidence type="ECO:0000256" key="5">
    <source>
        <dbReference type="ARBA" id="ARBA00022692"/>
    </source>
</evidence>
<evidence type="ECO:0000256" key="12">
    <source>
        <dbReference type="ARBA" id="ARBA00023136"/>
    </source>
</evidence>
<dbReference type="Proteomes" id="UP000031278">
    <property type="component" value="Unassembled WGS sequence"/>
</dbReference>
<comment type="subcellular location">
    <subcellularLocation>
        <location evidence="1">Cell inner membrane</location>
        <topology evidence="1">Multi-pass membrane protein</topology>
    </subcellularLocation>
    <subcellularLocation>
        <location evidence="14">Cell membrane</location>
        <topology evidence="14">Multi-pass membrane protein</topology>
    </subcellularLocation>
</comment>
<dbReference type="GO" id="GO:0009276">
    <property type="term" value="C:Gram-negative-bacterium-type cell wall"/>
    <property type="evidence" value="ECO:0007669"/>
    <property type="project" value="InterPro"/>
</dbReference>
<dbReference type="PIRSF" id="PIRSF006102">
    <property type="entry name" value="NQR_DE"/>
    <property type="match status" value="1"/>
</dbReference>
<evidence type="ECO:0000256" key="7">
    <source>
        <dbReference type="ARBA" id="ARBA00022989"/>
    </source>
</evidence>
<feature type="transmembrane region" description="Helical" evidence="14">
    <location>
        <begin position="39"/>
        <end position="63"/>
    </location>
</feature>
<dbReference type="PANTHER" id="PTHR30335:SF1">
    <property type="entry name" value="NA(+)-TRANSLOCATING NADH-QUINONE REDUCTASE SUBUNIT E"/>
    <property type="match status" value="1"/>
</dbReference>
<dbReference type="InterPro" id="IPR003667">
    <property type="entry name" value="NqrDE/RnfAE"/>
</dbReference>
<evidence type="ECO:0000256" key="11">
    <source>
        <dbReference type="ARBA" id="ARBA00023075"/>
    </source>
</evidence>
<evidence type="ECO:0000256" key="8">
    <source>
        <dbReference type="ARBA" id="ARBA00023027"/>
    </source>
</evidence>
<evidence type="ECO:0000256" key="6">
    <source>
        <dbReference type="ARBA" id="ARBA00022967"/>
    </source>
</evidence>
<keyword evidence="12 14" id="KW-0472">Membrane</keyword>
<evidence type="ECO:0000313" key="16">
    <source>
        <dbReference type="Proteomes" id="UP000031278"/>
    </source>
</evidence>
<evidence type="ECO:0000256" key="13">
    <source>
        <dbReference type="ARBA" id="ARBA00023201"/>
    </source>
</evidence>
<evidence type="ECO:0000256" key="1">
    <source>
        <dbReference type="ARBA" id="ARBA00004429"/>
    </source>
</evidence>
<keyword evidence="11 14" id="KW-0830">Ubiquinone</keyword>
<keyword evidence="7 14" id="KW-1133">Transmembrane helix</keyword>
<dbReference type="EMBL" id="JWLZ01000124">
    <property type="protein sequence ID" value="KHT64077.1"/>
    <property type="molecule type" value="Genomic_DNA"/>
</dbReference>
<keyword evidence="6 14" id="KW-1278">Translocase</keyword>
<dbReference type="HAMAP" id="MF_00429">
    <property type="entry name" value="NqrE"/>
    <property type="match status" value="1"/>
</dbReference>
<feature type="transmembrane region" description="Helical" evidence="14">
    <location>
        <begin position="172"/>
        <end position="193"/>
    </location>
</feature>
<dbReference type="EC" id="7.2.1.1" evidence="14"/>
<protein>
    <recommendedName>
        <fullName evidence="14">Na(+)-translocating NADH-quinone reductase subunit E</fullName>
        <shortName evidence="14">Na(+)-NQR subunit E</shortName>
        <shortName evidence="14">Na(+)-translocating NQR subunit E</shortName>
        <ecNumber evidence="14">7.2.1.1</ecNumber>
    </recommendedName>
    <alternativeName>
        <fullName evidence="14">NQR complex subunit E</fullName>
    </alternativeName>
    <alternativeName>
        <fullName evidence="14">NQR-1 subunit E</fullName>
    </alternativeName>
</protein>
<comment type="similarity">
    <text evidence="14">Belongs to the NqrDE/RnfAE family.</text>
</comment>
<evidence type="ECO:0000256" key="14">
    <source>
        <dbReference type="HAMAP-Rule" id="MF_00429"/>
    </source>
</evidence>
<comment type="catalytic activity">
    <reaction evidence="14">
        <text>a ubiquinone + n Na(+)(in) + NADH + H(+) = a ubiquinol + n Na(+)(out) + NAD(+)</text>
        <dbReference type="Rhea" id="RHEA:47748"/>
        <dbReference type="Rhea" id="RHEA-COMP:9565"/>
        <dbReference type="Rhea" id="RHEA-COMP:9566"/>
        <dbReference type="ChEBI" id="CHEBI:15378"/>
        <dbReference type="ChEBI" id="CHEBI:16389"/>
        <dbReference type="ChEBI" id="CHEBI:17976"/>
        <dbReference type="ChEBI" id="CHEBI:29101"/>
        <dbReference type="ChEBI" id="CHEBI:57540"/>
        <dbReference type="ChEBI" id="CHEBI:57945"/>
        <dbReference type="EC" id="7.2.1.1"/>
    </reaction>
</comment>
<keyword evidence="5 14" id="KW-0812">Transmembrane</keyword>
<feature type="transmembrane region" description="Helical" evidence="14">
    <location>
        <begin position="75"/>
        <end position="94"/>
    </location>
</feature>
<dbReference type="InterPro" id="IPR010967">
    <property type="entry name" value="NqrE"/>
</dbReference>
<dbReference type="RefSeq" id="WP_039460611.1">
    <property type="nucleotide sequence ID" value="NZ_JWLZ01000124.1"/>
</dbReference>
<dbReference type="PANTHER" id="PTHR30335">
    <property type="entry name" value="INTEGRAL MEMBRANE PROTEIN OF SOXR-REDUCING COMPLEX"/>
    <property type="match status" value="1"/>
</dbReference>
<organism evidence="15 16">
    <name type="scientific">Photobacterium gaetbulicola</name>
    <dbReference type="NCBI Taxonomy" id="1295392"/>
    <lineage>
        <taxon>Bacteria</taxon>
        <taxon>Pseudomonadati</taxon>
        <taxon>Pseudomonadota</taxon>
        <taxon>Gammaproteobacteria</taxon>
        <taxon>Vibrionales</taxon>
        <taxon>Vibrionaceae</taxon>
        <taxon>Photobacterium</taxon>
    </lineage>
</organism>
<evidence type="ECO:0000256" key="3">
    <source>
        <dbReference type="ARBA" id="ARBA00022475"/>
    </source>
</evidence>
<comment type="subunit">
    <text evidence="14">Composed of six subunits; NqrA, NqrB, NqrC, NqrD, NqrE and NqrF.</text>
</comment>
<dbReference type="GO" id="GO:0022904">
    <property type="term" value="P:respiratory electron transport chain"/>
    <property type="evidence" value="ECO:0007669"/>
    <property type="project" value="InterPro"/>
</dbReference>
<comment type="function">
    <text evidence="14">NQR complex catalyzes the reduction of ubiquinone-1 to ubiquinol by two successive reactions, coupled with the transport of Na(+) ions from the cytoplasm to the periplasm. NqrA to NqrE are probably involved in the second step, the conversion of ubisemiquinone to ubiquinol.</text>
</comment>
<keyword evidence="8 14" id="KW-0520">NAD</keyword>
<sequence length="198" mass="21417">MEHYLSLLVRSIFIENLALSFFLGMCTFLAVSKKVKTSFGLGVAVIVVLTIAVPVNNLIYNLLLKDGAIVSGVDLSFLNFITFIGVIAALVQILEMVLDRFFPPLYNALGIFLPLITVNCAIFGGVSFMVQRDYNFAESVVYGLGSGIGWMLAIVALAGIREKMKYSDVPPGLRGLGITFITVGLMALGFMSFSGVQL</sequence>
<comment type="caution">
    <text evidence="15">The sequence shown here is derived from an EMBL/GenBank/DDBJ whole genome shotgun (WGS) entry which is preliminary data.</text>
</comment>
<keyword evidence="9 14" id="KW-0915">Sodium</keyword>
<keyword evidence="13 14" id="KW-0739">Sodium transport</keyword>
<feature type="transmembrane region" description="Helical" evidence="14">
    <location>
        <begin position="12"/>
        <end position="32"/>
    </location>
</feature>
<dbReference type="GO" id="GO:0006814">
    <property type="term" value="P:sodium ion transport"/>
    <property type="evidence" value="ECO:0007669"/>
    <property type="project" value="UniProtKB-UniRule"/>
</dbReference>
<dbReference type="NCBIfam" id="TIGR01940">
    <property type="entry name" value="nqrE"/>
    <property type="match status" value="1"/>
</dbReference>
<evidence type="ECO:0000256" key="10">
    <source>
        <dbReference type="ARBA" id="ARBA00023065"/>
    </source>
</evidence>
<keyword evidence="10 14" id="KW-0406">Ion transport</keyword>
<keyword evidence="4" id="KW-0997">Cell inner membrane</keyword>
<dbReference type="GO" id="GO:0016655">
    <property type="term" value="F:oxidoreductase activity, acting on NAD(P)H, quinone or similar compound as acceptor"/>
    <property type="evidence" value="ECO:0007669"/>
    <property type="project" value="UniProtKB-UniRule"/>
</dbReference>
<evidence type="ECO:0000256" key="9">
    <source>
        <dbReference type="ARBA" id="ARBA00023053"/>
    </source>
</evidence>
<dbReference type="AlphaFoldDB" id="A0A0B9H5D0"/>
<dbReference type="GO" id="GO:0005886">
    <property type="term" value="C:plasma membrane"/>
    <property type="evidence" value="ECO:0007669"/>
    <property type="project" value="UniProtKB-SubCell"/>
</dbReference>
<evidence type="ECO:0000256" key="2">
    <source>
        <dbReference type="ARBA" id="ARBA00022448"/>
    </source>
</evidence>
<feature type="transmembrane region" description="Helical" evidence="14">
    <location>
        <begin position="140"/>
        <end position="160"/>
    </location>
</feature>
<proteinExistence type="inferred from homology"/>
<evidence type="ECO:0000313" key="15">
    <source>
        <dbReference type="EMBL" id="KHT64077.1"/>
    </source>
</evidence>
<feature type="transmembrane region" description="Helical" evidence="14">
    <location>
        <begin position="106"/>
        <end position="128"/>
    </location>
</feature>
<keyword evidence="2 14" id="KW-0813">Transport</keyword>